<dbReference type="EMBL" id="QFVT01000001">
    <property type="protein sequence ID" value="PYC49310.1"/>
    <property type="molecule type" value="Genomic_DNA"/>
</dbReference>
<proteinExistence type="predicted"/>
<organism evidence="1 2">
    <name type="scientific">Litorivita pollutaquae</name>
    <dbReference type="NCBI Taxonomy" id="2200892"/>
    <lineage>
        <taxon>Bacteria</taxon>
        <taxon>Pseudomonadati</taxon>
        <taxon>Pseudomonadota</taxon>
        <taxon>Alphaproteobacteria</taxon>
        <taxon>Rhodobacterales</taxon>
        <taxon>Paracoccaceae</taxon>
        <taxon>Litorivita</taxon>
    </lineage>
</organism>
<protein>
    <submittedName>
        <fullName evidence="1">Uncharacterized protein</fullName>
    </submittedName>
</protein>
<name>A0A2V4NGS6_9RHOB</name>
<keyword evidence="2" id="KW-1185">Reference proteome</keyword>
<reference evidence="1 2" key="1">
    <citation type="submission" date="2018-05" db="EMBL/GenBank/DDBJ databases">
        <title>Oceanovita maritima gen. nov., sp. nov., a marine bacterium in the family Rhodobacteraceae isolated from surface seawater of Lundu port Xiamen, China.</title>
        <authorList>
            <person name="Hetharua B.H."/>
            <person name="Min D."/>
            <person name="Liao H."/>
            <person name="Tian Y."/>
        </authorList>
    </citation>
    <scope>NUCLEOTIDE SEQUENCE [LARGE SCALE GENOMIC DNA]</scope>
    <source>
        <strain evidence="1 2">FSX-11</strain>
    </source>
</reference>
<sequence length="61" mass="6434">MFCGPSRDQRHIGDVVPAAMPHSFEMLDTLSPNAPVSAHALAASSATKNGALPKATRRFNS</sequence>
<dbReference type="Proteomes" id="UP000248012">
    <property type="component" value="Unassembled WGS sequence"/>
</dbReference>
<evidence type="ECO:0000313" key="2">
    <source>
        <dbReference type="Proteomes" id="UP000248012"/>
    </source>
</evidence>
<comment type="caution">
    <text evidence="1">The sequence shown here is derived from an EMBL/GenBank/DDBJ whole genome shotgun (WGS) entry which is preliminary data.</text>
</comment>
<evidence type="ECO:0000313" key="1">
    <source>
        <dbReference type="EMBL" id="PYC49310.1"/>
    </source>
</evidence>
<gene>
    <name evidence="1" type="ORF">DI396_00035</name>
</gene>
<accession>A0A2V4NGS6</accession>
<dbReference type="AlphaFoldDB" id="A0A2V4NGS6"/>